<dbReference type="EMBL" id="CP093365">
    <property type="protein sequence ID" value="UQS83401.1"/>
    <property type="molecule type" value="Genomic_DNA"/>
</dbReference>
<gene>
    <name evidence="1" type="ORF">MOO47_06400</name>
</gene>
<dbReference type="InterPro" id="IPR025233">
    <property type="entry name" value="DUF4176"/>
</dbReference>
<sequence>MSEILPIGSVVTLKGENATPVMVTSRAAIYQEISNKTGYFDYSAVLYPDGVEDPQDFIFFNREDIAELLFKGFVNAEESEFAQHYDQLVNDSGYPKLHIKD</sequence>
<dbReference type="Proteomes" id="UP000831947">
    <property type="component" value="Chromosome"/>
</dbReference>
<organism evidence="1 2">
    <name type="scientific">Bombilactobacillus thymidiniphilus</name>
    <dbReference type="NCBI Taxonomy" id="2923363"/>
    <lineage>
        <taxon>Bacteria</taxon>
        <taxon>Bacillati</taxon>
        <taxon>Bacillota</taxon>
        <taxon>Bacilli</taxon>
        <taxon>Lactobacillales</taxon>
        <taxon>Lactobacillaceae</taxon>
        <taxon>Bombilactobacillus</taxon>
    </lineage>
</organism>
<evidence type="ECO:0000313" key="1">
    <source>
        <dbReference type="EMBL" id="UQS83401.1"/>
    </source>
</evidence>
<proteinExistence type="predicted"/>
<dbReference type="Pfam" id="PF13780">
    <property type="entry name" value="DUF4176"/>
    <property type="match status" value="1"/>
</dbReference>
<keyword evidence="2" id="KW-1185">Reference proteome</keyword>
<name>A0ABY4PD07_9LACO</name>
<reference evidence="1 2" key="1">
    <citation type="journal article" date="2022" name="Int. J. Syst. Evol. Microbiol.">
        <title>Apilactobacillus apisilvae sp. nov., Nicolia spurrieriana gen. nov. sp. nov., Bombilactobacillus folatiphilus sp. nov. and Bombilactobacillus thymidiniphilus sp. nov., four new lactic acid bacterial isolates from stingless bees Tetragonula carbonaria and Austroplebeia australis.</title>
        <authorList>
            <person name="Oliphant S.A."/>
            <person name="Watson-Haigh N.S."/>
            <person name="Sumby K.M."/>
            <person name="Gardner J."/>
            <person name="Groom S."/>
            <person name="Jiranek V."/>
        </authorList>
    </citation>
    <scope>NUCLEOTIDE SEQUENCE [LARGE SCALE GENOMIC DNA]</scope>
    <source>
        <strain evidence="1 2">SG4_A1</strain>
    </source>
</reference>
<accession>A0ABY4PD07</accession>
<evidence type="ECO:0000313" key="2">
    <source>
        <dbReference type="Proteomes" id="UP000831947"/>
    </source>
</evidence>
<protein>
    <submittedName>
        <fullName evidence="1">DUF4176 domain-containing protein</fullName>
    </submittedName>
</protein>
<dbReference type="RefSeq" id="WP_249512627.1">
    <property type="nucleotide sequence ID" value="NZ_CP093365.1"/>
</dbReference>